<reference evidence="3 4" key="1">
    <citation type="submission" date="2018-01" db="EMBL/GenBank/DDBJ databases">
        <title>Draft genome sequence of Sphaerisporangium sp. 7K107.</title>
        <authorList>
            <person name="Sahin N."/>
            <person name="Saygin H."/>
            <person name="Ay H."/>
        </authorList>
    </citation>
    <scope>NUCLEOTIDE SEQUENCE [LARGE SCALE GENOMIC DNA]</scope>
    <source>
        <strain evidence="3 4">7K107</strain>
    </source>
</reference>
<gene>
    <name evidence="3" type="ORF">C1I98_12860</name>
</gene>
<evidence type="ECO:0000313" key="3">
    <source>
        <dbReference type="EMBL" id="PZG48087.1"/>
    </source>
</evidence>
<feature type="compositionally biased region" description="Basic and acidic residues" evidence="1">
    <location>
        <begin position="8"/>
        <end position="19"/>
    </location>
</feature>
<proteinExistence type="predicted"/>
<feature type="transmembrane region" description="Helical" evidence="2">
    <location>
        <begin position="29"/>
        <end position="45"/>
    </location>
</feature>
<accession>A0A2W2HQ68</accession>
<keyword evidence="2" id="KW-1133">Transmembrane helix</keyword>
<keyword evidence="2" id="KW-0472">Membrane</keyword>
<dbReference type="AlphaFoldDB" id="A0A2W2HQ68"/>
<evidence type="ECO:0000256" key="2">
    <source>
        <dbReference type="SAM" id="Phobius"/>
    </source>
</evidence>
<evidence type="ECO:0000313" key="4">
    <source>
        <dbReference type="Proteomes" id="UP000248544"/>
    </source>
</evidence>
<protein>
    <submittedName>
        <fullName evidence="3">Uncharacterized protein</fullName>
    </submittedName>
</protein>
<evidence type="ECO:0000256" key="1">
    <source>
        <dbReference type="SAM" id="MobiDB-lite"/>
    </source>
</evidence>
<dbReference type="EMBL" id="POUA01000082">
    <property type="protein sequence ID" value="PZG48087.1"/>
    <property type="molecule type" value="Genomic_DNA"/>
</dbReference>
<keyword evidence="4" id="KW-1185">Reference proteome</keyword>
<feature type="region of interest" description="Disordered" evidence="1">
    <location>
        <begin position="1"/>
        <end position="24"/>
    </location>
</feature>
<comment type="caution">
    <text evidence="3">The sequence shown here is derived from an EMBL/GenBank/DDBJ whole genome shotgun (WGS) entry which is preliminary data.</text>
</comment>
<sequence length="80" mass="8721">MTRHFHSRRDAHTCSDNDRTAPPPRIRRRPLIVLIVILVFVSYLIVQGYDIAMAAAGALLAGLAAVQIVRGLSGARPIFG</sequence>
<keyword evidence="2" id="KW-0812">Transmembrane</keyword>
<name>A0A2W2HQ68_9ACTN</name>
<organism evidence="3 4">
    <name type="scientific">Spongiactinospora gelatinilytica</name>
    <dbReference type="NCBI Taxonomy" id="2666298"/>
    <lineage>
        <taxon>Bacteria</taxon>
        <taxon>Bacillati</taxon>
        <taxon>Actinomycetota</taxon>
        <taxon>Actinomycetes</taxon>
        <taxon>Streptosporangiales</taxon>
        <taxon>Streptosporangiaceae</taxon>
        <taxon>Spongiactinospora</taxon>
    </lineage>
</organism>
<feature type="transmembrane region" description="Helical" evidence="2">
    <location>
        <begin position="51"/>
        <end position="69"/>
    </location>
</feature>
<dbReference type="Proteomes" id="UP000248544">
    <property type="component" value="Unassembled WGS sequence"/>
</dbReference>
<dbReference type="RefSeq" id="WP_111167399.1">
    <property type="nucleotide sequence ID" value="NZ_POUA01000082.1"/>
</dbReference>